<accession>A0A0N7MXQ9</accession>
<organism evidence="1 2">
    <name type="scientific">Candidatus Chryseopegocella kryptomonas</name>
    <dbReference type="NCBI Taxonomy" id="1633643"/>
    <lineage>
        <taxon>Bacteria</taxon>
        <taxon>Pseudomonadati</taxon>
        <taxon>Candidatus Kryptoniota</taxon>
        <taxon>Candidatus Chryseopegocella</taxon>
    </lineage>
</organism>
<dbReference type="RefSeq" id="WP_092349914.1">
    <property type="nucleotide sequence ID" value="NZ_CZVW01000011.1"/>
</dbReference>
<dbReference type="EMBL" id="CZVW01000011">
    <property type="protein sequence ID" value="CUT02131.1"/>
    <property type="molecule type" value="Genomic_DNA"/>
</dbReference>
<evidence type="ECO:0000313" key="2">
    <source>
        <dbReference type="Proteomes" id="UP000199197"/>
    </source>
</evidence>
<proteinExistence type="predicted"/>
<evidence type="ECO:0000313" key="1">
    <source>
        <dbReference type="EMBL" id="CUT02131.1"/>
    </source>
</evidence>
<dbReference type="OrthoDB" id="9791971at2"/>
<name>A0A0N7MXQ9_9BACT</name>
<dbReference type="Proteomes" id="UP000199197">
    <property type="component" value="Unassembled WGS sequence"/>
</dbReference>
<keyword evidence="2" id="KW-1185">Reference proteome</keyword>
<dbReference type="AlphaFoldDB" id="A0A0N7MXQ9"/>
<sequence>MKFTKKDAMKIADVLGVSPDLERKNSYIFSIRKTTLEIYPNIKIGRKKGTLVAVYTPHTYMQLHFCTGYIASELLGEVTFFGEHNGKISGLIVEKNGACSFYANLDKELLHSDFTKLEPEIMIPSVALSLGELLIEKRPRKK</sequence>
<gene>
    <name evidence="1" type="ORF">JGI23_01189</name>
</gene>
<protein>
    <submittedName>
        <fullName evidence="1">Uncharacterized protein</fullName>
    </submittedName>
</protein>
<reference evidence="2" key="1">
    <citation type="submission" date="2015-11" db="EMBL/GenBank/DDBJ databases">
        <authorList>
            <person name="Varghese N."/>
        </authorList>
    </citation>
    <scope>NUCLEOTIDE SEQUENCE [LARGE SCALE GENOMIC DNA]</scope>
    <source>
        <strain evidence="2">JGI-23</strain>
    </source>
</reference>